<dbReference type="GO" id="GO:0051536">
    <property type="term" value="F:iron-sulfur cluster binding"/>
    <property type="evidence" value="ECO:0007669"/>
    <property type="project" value="InterPro"/>
</dbReference>
<evidence type="ECO:0000259" key="1">
    <source>
        <dbReference type="Pfam" id="PF01592"/>
    </source>
</evidence>
<dbReference type="Proteomes" id="UP000258613">
    <property type="component" value="Plasmid pAArc-Mg-01"/>
</dbReference>
<dbReference type="AlphaFoldDB" id="A0A346PJY8"/>
<dbReference type="GO" id="GO:0016226">
    <property type="term" value="P:iron-sulfur cluster assembly"/>
    <property type="evidence" value="ECO:0007669"/>
    <property type="project" value="InterPro"/>
</dbReference>
<geneLocation type="plasmid" evidence="3">
    <name>paarc-mg-01</name>
</geneLocation>
<dbReference type="Gene3D" id="3.90.1010.10">
    <property type="match status" value="1"/>
</dbReference>
<protein>
    <submittedName>
        <fullName evidence="2">NifU-like involved in Fe-S cluster formation</fullName>
    </submittedName>
</protein>
<dbReference type="Pfam" id="PF01592">
    <property type="entry name" value="NifU_N"/>
    <property type="match status" value="1"/>
</dbReference>
<dbReference type="KEGG" id="nag:AArcMg_4008"/>
<evidence type="ECO:0000313" key="3">
    <source>
        <dbReference type="Proteomes" id="UP000258613"/>
    </source>
</evidence>
<feature type="domain" description="NIF system FeS cluster assembly NifU N-terminal" evidence="1">
    <location>
        <begin position="10"/>
        <end position="130"/>
    </location>
</feature>
<reference evidence="2 3" key="1">
    <citation type="submission" date="2018-02" db="EMBL/GenBank/DDBJ databases">
        <title>Phenotypic and genomic properties of facultatively anaerobic sulfur-reducing natronoarchaea from hypersaline soda lakes.</title>
        <authorList>
            <person name="Sorokin D.Y."/>
            <person name="Kublanov I.V."/>
            <person name="Roman P."/>
            <person name="Sinninghe Damste J.S."/>
            <person name="Golyshin P.N."/>
            <person name="Rojo D."/>
            <person name="Ciordia S."/>
            <person name="Mena M.D.C."/>
            <person name="Ferrer M."/>
            <person name="Messina E."/>
            <person name="Smedile F."/>
            <person name="La Spada G."/>
            <person name="La Cono V."/>
            <person name="Yakimov M.M."/>
        </authorList>
    </citation>
    <scope>NUCLEOTIDE SEQUENCE [LARGE SCALE GENOMIC DNA]</scope>
    <source>
        <strain evidence="2 3">AArc-Mg</strain>
        <plasmid evidence="3">paarc-mg-01</plasmid>
    </source>
</reference>
<keyword evidence="2" id="KW-0614">Plasmid</keyword>
<dbReference type="RefSeq" id="WP_117366722.1">
    <property type="nucleotide sequence ID" value="NZ_CP027032.1"/>
</dbReference>
<dbReference type="GeneID" id="37640289"/>
<accession>A0A346PJY8</accession>
<dbReference type="CDD" id="cd06664">
    <property type="entry name" value="IscU_like"/>
    <property type="match status" value="1"/>
</dbReference>
<proteinExistence type="predicted"/>
<dbReference type="SUPFAM" id="SSF82649">
    <property type="entry name" value="SufE/NifU"/>
    <property type="match status" value="1"/>
</dbReference>
<dbReference type="PANTHER" id="PTHR10093">
    <property type="entry name" value="IRON-SULFUR CLUSTER ASSEMBLY ENZYME NIFU HOMOLOG"/>
    <property type="match status" value="1"/>
</dbReference>
<gene>
    <name evidence="2" type="ORF">AArcMg_4008</name>
</gene>
<dbReference type="GO" id="GO:0005506">
    <property type="term" value="F:iron ion binding"/>
    <property type="evidence" value="ECO:0007669"/>
    <property type="project" value="InterPro"/>
</dbReference>
<name>A0A346PJY8_9EURY</name>
<dbReference type="EMBL" id="CP027032">
    <property type="protein sequence ID" value="AXR79833.1"/>
    <property type="molecule type" value="Genomic_DNA"/>
</dbReference>
<evidence type="ECO:0000313" key="2">
    <source>
        <dbReference type="EMBL" id="AXR79833.1"/>
    </source>
</evidence>
<sequence length="132" mass="14454">MDKTLIRELLADHSQNPRNYGTLTNPDIEYETSNPQCVGPTHPEGDEIAVTANLSDETQPVVETVQFTGRGCTLSQATASLLTEKMSGTPVTDIVEWNGETLEDLVGMDLTPSRLKCAELALFAFRNAVEDR</sequence>
<keyword evidence="3" id="KW-1185">Reference proteome</keyword>
<dbReference type="InterPro" id="IPR002871">
    <property type="entry name" value="NIF_FeS_clus_asmbl_NifU_N"/>
</dbReference>
<organism evidence="2 3">
    <name type="scientific">Natrarchaeobaculum sulfurireducens</name>
    <dbReference type="NCBI Taxonomy" id="2044521"/>
    <lineage>
        <taxon>Archaea</taxon>
        <taxon>Methanobacteriati</taxon>
        <taxon>Methanobacteriota</taxon>
        <taxon>Stenosarchaea group</taxon>
        <taxon>Halobacteria</taxon>
        <taxon>Halobacteriales</taxon>
        <taxon>Natrialbaceae</taxon>
        <taxon>Natrarchaeobaculum</taxon>
    </lineage>
</organism>
<dbReference type="OrthoDB" id="319865at2157"/>